<sequence>MDIIELFDKYLLMLVTFQAFVAVFIDSKSFKKANKFKTSRQIKTIGIMLFSITLILYIVAQFSY</sequence>
<proteinExistence type="predicted"/>
<feature type="transmembrane region" description="Helical" evidence="1">
    <location>
        <begin position="6"/>
        <end position="25"/>
    </location>
</feature>
<reference evidence="3" key="1">
    <citation type="journal article" date="2019" name="Int. J. Syst. Evol. Microbiol.">
        <title>The Global Catalogue of Microorganisms (GCM) 10K type strain sequencing project: providing services to taxonomists for standard genome sequencing and annotation.</title>
        <authorList>
            <consortium name="The Broad Institute Genomics Platform"/>
            <consortium name="The Broad Institute Genome Sequencing Center for Infectious Disease"/>
            <person name="Wu L."/>
            <person name="Ma J."/>
        </authorList>
    </citation>
    <scope>NUCLEOTIDE SEQUENCE [LARGE SCALE GENOMIC DNA]</scope>
    <source>
        <strain evidence="3">JCM 1405</strain>
    </source>
</reference>
<feature type="transmembrane region" description="Helical" evidence="1">
    <location>
        <begin position="45"/>
        <end position="63"/>
    </location>
</feature>
<dbReference type="InterPro" id="IPR049971">
    <property type="entry name" value="CLC_0170-like"/>
</dbReference>
<dbReference type="Proteomes" id="UP001500339">
    <property type="component" value="Unassembled WGS sequence"/>
</dbReference>
<keyword evidence="1" id="KW-1133">Transmembrane helix</keyword>
<name>A0ABN1J4G3_9CLOT</name>
<gene>
    <name evidence="2" type="ORF">GCM10008905_27070</name>
</gene>
<evidence type="ECO:0000256" key="1">
    <source>
        <dbReference type="SAM" id="Phobius"/>
    </source>
</evidence>
<keyword evidence="1" id="KW-0472">Membrane</keyword>
<accession>A0ABN1J4G3</accession>
<dbReference type="RefSeq" id="WP_343770475.1">
    <property type="nucleotide sequence ID" value="NZ_BAAACF010000003.1"/>
</dbReference>
<organism evidence="2 3">
    <name type="scientific">Clostridium malenominatum</name>
    <dbReference type="NCBI Taxonomy" id="1539"/>
    <lineage>
        <taxon>Bacteria</taxon>
        <taxon>Bacillati</taxon>
        <taxon>Bacillota</taxon>
        <taxon>Clostridia</taxon>
        <taxon>Eubacteriales</taxon>
        <taxon>Clostridiaceae</taxon>
        <taxon>Clostridium</taxon>
    </lineage>
</organism>
<comment type="caution">
    <text evidence="2">The sequence shown here is derived from an EMBL/GenBank/DDBJ whole genome shotgun (WGS) entry which is preliminary data.</text>
</comment>
<dbReference type="NCBIfam" id="NF042414">
    <property type="entry name" value="CLC_0170_fam"/>
    <property type="match status" value="1"/>
</dbReference>
<keyword evidence="1" id="KW-0812">Transmembrane</keyword>
<keyword evidence="3" id="KW-1185">Reference proteome</keyword>
<evidence type="ECO:0000313" key="2">
    <source>
        <dbReference type="EMBL" id="GAA0728326.1"/>
    </source>
</evidence>
<evidence type="ECO:0000313" key="3">
    <source>
        <dbReference type="Proteomes" id="UP001500339"/>
    </source>
</evidence>
<dbReference type="EMBL" id="BAAACF010000003">
    <property type="protein sequence ID" value="GAA0728326.1"/>
    <property type="molecule type" value="Genomic_DNA"/>
</dbReference>
<protein>
    <submittedName>
        <fullName evidence="2">Uncharacterized protein</fullName>
    </submittedName>
</protein>